<evidence type="ECO:0000313" key="1">
    <source>
        <dbReference type="EMBL" id="KAI0087075.1"/>
    </source>
</evidence>
<reference evidence="1" key="1">
    <citation type="journal article" date="2021" name="Environ. Microbiol.">
        <title>Gene family expansions and transcriptome signatures uncover fungal adaptations to wood decay.</title>
        <authorList>
            <person name="Hage H."/>
            <person name="Miyauchi S."/>
            <person name="Viragh M."/>
            <person name="Drula E."/>
            <person name="Min B."/>
            <person name="Chaduli D."/>
            <person name="Navarro D."/>
            <person name="Favel A."/>
            <person name="Norest M."/>
            <person name="Lesage-Meessen L."/>
            <person name="Balint B."/>
            <person name="Merenyi Z."/>
            <person name="de Eugenio L."/>
            <person name="Morin E."/>
            <person name="Martinez A.T."/>
            <person name="Baldrian P."/>
            <person name="Stursova M."/>
            <person name="Martinez M.J."/>
            <person name="Novotny C."/>
            <person name="Magnuson J.K."/>
            <person name="Spatafora J.W."/>
            <person name="Maurice S."/>
            <person name="Pangilinan J."/>
            <person name="Andreopoulos W."/>
            <person name="LaButti K."/>
            <person name="Hundley H."/>
            <person name="Na H."/>
            <person name="Kuo A."/>
            <person name="Barry K."/>
            <person name="Lipzen A."/>
            <person name="Henrissat B."/>
            <person name="Riley R."/>
            <person name="Ahrendt S."/>
            <person name="Nagy L.G."/>
            <person name="Grigoriev I.V."/>
            <person name="Martin F."/>
            <person name="Rosso M.N."/>
        </authorList>
    </citation>
    <scope>NUCLEOTIDE SEQUENCE</scope>
    <source>
        <strain evidence="1">CBS 384.51</strain>
    </source>
</reference>
<protein>
    <submittedName>
        <fullName evidence="1">Uncharacterized protein</fullName>
    </submittedName>
</protein>
<organism evidence="1 2">
    <name type="scientific">Irpex rosettiformis</name>
    <dbReference type="NCBI Taxonomy" id="378272"/>
    <lineage>
        <taxon>Eukaryota</taxon>
        <taxon>Fungi</taxon>
        <taxon>Dikarya</taxon>
        <taxon>Basidiomycota</taxon>
        <taxon>Agaricomycotina</taxon>
        <taxon>Agaricomycetes</taxon>
        <taxon>Polyporales</taxon>
        <taxon>Irpicaceae</taxon>
        <taxon>Irpex</taxon>
    </lineage>
</organism>
<name>A0ACB8TYK4_9APHY</name>
<evidence type="ECO:0000313" key="2">
    <source>
        <dbReference type="Proteomes" id="UP001055072"/>
    </source>
</evidence>
<proteinExistence type="predicted"/>
<dbReference type="EMBL" id="MU274919">
    <property type="protein sequence ID" value="KAI0087075.1"/>
    <property type="molecule type" value="Genomic_DNA"/>
</dbReference>
<sequence>MASLIFTVLLGVFVAQVTAQGTASGGIGWSGATQCASGLVCTKQNDYYSQCLRGASTASTANSGTTVPPTTVTSLPSQPTSPINTNVNYWFSFGDSYTQTDFDVNGVQPTVGNPLGNPPYPGFTAVGGVNWVDVATVEFNHSLILTYNYAYGGATIDASLVQPYEPTVLSLTDQVNEFLNSPVSTPSATVPWRADNSLFSFWIGINDIGNSYYQSGDRDAFSDTLLNAYFALVQKLILSNNGGRNFLFINVPPIDRSPLMLSQSTSAQALEKSVIAGFNSKLAQRVANFSSSTGSKTWIWDSNTAFTTVLNSPTSYGFVDATSYGNTGDFWGNNYHPSAAAQTIWGQGVSNLLNGTVW</sequence>
<accession>A0ACB8TYK4</accession>
<dbReference type="Proteomes" id="UP001055072">
    <property type="component" value="Unassembled WGS sequence"/>
</dbReference>
<comment type="caution">
    <text evidence="1">The sequence shown here is derived from an EMBL/GenBank/DDBJ whole genome shotgun (WGS) entry which is preliminary data.</text>
</comment>
<gene>
    <name evidence="1" type="ORF">BDY19DRAFT_986189</name>
</gene>
<keyword evidence="2" id="KW-1185">Reference proteome</keyword>